<feature type="transmembrane region" description="Helical" evidence="5">
    <location>
        <begin position="20"/>
        <end position="41"/>
    </location>
</feature>
<evidence type="ECO:0000256" key="1">
    <source>
        <dbReference type="ARBA" id="ARBA00004141"/>
    </source>
</evidence>
<dbReference type="GO" id="GO:0016020">
    <property type="term" value="C:membrane"/>
    <property type="evidence" value="ECO:0007669"/>
    <property type="project" value="UniProtKB-SubCell"/>
</dbReference>
<keyword evidence="3 5" id="KW-1133">Transmembrane helix</keyword>
<feature type="transmembrane region" description="Helical" evidence="5">
    <location>
        <begin position="223"/>
        <end position="247"/>
    </location>
</feature>
<evidence type="ECO:0000256" key="3">
    <source>
        <dbReference type="ARBA" id="ARBA00022989"/>
    </source>
</evidence>
<feature type="domain" description="ABC-2 type transporter transmembrane" evidence="6">
    <location>
        <begin position="18"/>
        <end position="368"/>
    </location>
</feature>
<dbReference type="PANTHER" id="PTHR43027:SF1">
    <property type="entry name" value="DOXORUBICIN RESISTANCE ABC TRANSPORTER PERMEASE PROTEIN DRRC-RELATED"/>
    <property type="match status" value="1"/>
</dbReference>
<protein>
    <recommendedName>
        <fullName evidence="6">ABC-2 type transporter transmembrane domain-containing protein</fullName>
    </recommendedName>
</protein>
<gene>
    <name evidence="7" type="ORF">BCR26_05305</name>
</gene>
<sequence>MFWHLYHYRLKVLLNNRILLFWTLIFPILLGLFFTAAFSNLDNLNVVKRIPVGIVTDKVASDTFFEDTLKVVKNDEVKLFAPVILSKKEANQQLINDKIAGYYTINDDKISLTISKQGIQQNVLDSFMNQFLQSKETVSTIQKENPALFATALVEKIGKQTNYLTMKNKTASKGSQKSFYFFTLVGMSCMFGVFWGISNSNDQQANQSPNGIRLSMSPNKKMFIVLANLASSFTIFIAEIYFILAFFRFVYKVDFGTRWGLILLTCSLTVLTALSLGMMLSNILKVPLNQKISISVSIQMICSFLAGMMIPQVKLLINENIPFINKINPVNLVSEALYQLYYYQNIDNFYSTLLNLIILTLVFIAVSIFYERRTQYVSL</sequence>
<evidence type="ECO:0000313" key="7">
    <source>
        <dbReference type="EMBL" id="OEH81268.1"/>
    </source>
</evidence>
<evidence type="ECO:0000256" key="4">
    <source>
        <dbReference type="ARBA" id="ARBA00023136"/>
    </source>
</evidence>
<keyword evidence="4 5" id="KW-0472">Membrane</keyword>
<dbReference type="InterPro" id="IPR052902">
    <property type="entry name" value="ABC-2_transporter"/>
</dbReference>
<dbReference type="InterPro" id="IPR013525">
    <property type="entry name" value="ABC2_TM"/>
</dbReference>
<dbReference type="OrthoDB" id="9771731at2"/>
<comment type="subcellular location">
    <subcellularLocation>
        <location evidence="1">Membrane</location>
        <topology evidence="1">Multi-pass membrane protein</topology>
    </subcellularLocation>
</comment>
<evidence type="ECO:0000313" key="8">
    <source>
        <dbReference type="Proteomes" id="UP000095256"/>
    </source>
</evidence>
<dbReference type="Proteomes" id="UP000095256">
    <property type="component" value="Unassembled WGS sequence"/>
</dbReference>
<proteinExistence type="predicted"/>
<feature type="transmembrane region" description="Helical" evidence="5">
    <location>
        <begin position="259"/>
        <end position="280"/>
    </location>
</feature>
<organism evidence="7 8">
    <name type="scientific">Enterococcus rivorum</name>
    <dbReference type="NCBI Taxonomy" id="762845"/>
    <lineage>
        <taxon>Bacteria</taxon>
        <taxon>Bacillati</taxon>
        <taxon>Bacillota</taxon>
        <taxon>Bacilli</taxon>
        <taxon>Lactobacillales</taxon>
        <taxon>Enterococcaceae</taxon>
        <taxon>Enterococcus</taxon>
    </lineage>
</organism>
<dbReference type="RefSeq" id="WP_069699856.1">
    <property type="nucleotide sequence ID" value="NZ_JAGGMA010000004.1"/>
</dbReference>
<evidence type="ECO:0000259" key="6">
    <source>
        <dbReference type="Pfam" id="PF12698"/>
    </source>
</evidence>
<dbReference type="AlphaFoldDB" id="A0A1E5KU35"/>
<feature type="transmembrane region" description="Helical" evidence="5">
    <location>
        <begin position="349"/>
        <end position="370"/>
    </location>
</feature>
<dbReference type="GO" id="GO:0140359">
    <property type="term" value="F:ABC-type transporter activity"/>
    <property type="evidence" value="ECO:0007669"/>
    <property type="project" value="InterPro"/>
</dbReference>
<comment type="caution">
    <text evidence="7">The sequence shown here is derived from an EMBL/GenBank/DDBJ whole genome shotgun (WGS) entry which is preliminary data.</text>
</comment>
<name>A0A1E5KU35_9ENTE</name>
<accession>A0A1E5KU35</accession>
<reference evidence="7 8" key="1">
    <citation type="submission" date="2016-09" db="EMBL/GenBank/DDBJ databases">
        <authorList>
            <person name="Capua I."/>
            <person name="De Benedictis P."/>
            <person name="Joannis T."/>
            <person name="Lombin L.H."/>
            <person name="Cattoli G."/>
        </authorList>
    </citation>
    <scope>NUCLEOTIDE SEQUENCE [LARGE SCALE GENOMIC DNA]</scope>
    <source>
        <strain evidence="7 8">LMG 25899</strain>
    </source>
</reference>
<keyword evidence="8" id="KW-1185">Reference proteome</keyword>
<dbReference type="PANTHER" id="PTHR43027">
    <property type="entry name" value="DOXORUBICIN RESISTANCE ABC TRANSPORTER PERMEASE PROTEIN DRRC-RELATED"/>
    <property type="match status" value="1"/>
</dbReference>
<dbReference type="STRING" id="762845.BCR26_05305"/>
<dbReference type="EMBL" id="MIEK01000056">
    <property type="protein sequence ID" value="OEH81268.1"/>
    <property type="molecule type" value="Genomic_DNA"/>
</dbReference>
<dbReference type="Pfam" id="PF12698">
    <property type="entry name" value="ABC2_membrane_3"/>
    <property type="match status" value="1"/>
</dbReference>
<feature type="transmembrane region" description="Helical" evidence="5">
    <location>
        <begin position="179"/>
        <end position="197"/>
    </location>
</feature>
<evidence type="ECO:0000256" key="5">
    <source>
        <dbReference type="SAM" id="Phobius"/>
    </source>
</evidence>
<feature type="transmembrane region" description="Helical" evidence="5">
    <location>
        <begin position="292"/>
        <end position="311"/>
    </location>
</feature>
<keyword evidence="2 5" id="KW-0812">Transmembrane</keyword>
<evidence type="ECO:0000256" key="2">
    <source>
        <dbReference type="ARBA" id="ARBA00022692"/>
    </source>
</evidence>